<accession>A0A6C0AIM5</accession>
<proteinExistence type="predicted"/>
<organism evidence="2">
    <name type="scientific">viral metagenome</name>
    <dbReference type="NCBI Taxonomy" id="1070528"/>
    <lineage>
        <taxon>unclassified sequences</taxon>
        <taxon>metagenomes</taxon>
        <taxon>organismal metagenomes</taxon>
    </lineage>
</organism>
<feature type="transmembrane region" description="Helical" evidence="1">
    <location>
        <begin position="6"/>
        <end position="26"/>
    </location>
</feature>
<name>A0A6C0AIM5_9ZZZZ</name>
<keyword evidence="1" id="KW-0812">Transmembrane</keyword>
<evidence type="ECO:0008006" key="3">
    <source>
        <dbReference type="Google" id="ProtNLM"/>
    </source>
</evidence>
<dbReference type="AlphaFoldDB" id="A0A6C0AIM5"/>
<keyword evidence="1" id="KW-1133">Transmembrane helix</keyword>
<reference evidence="2" key="1">
    <citation type="journal article" date="2020" name="Nature">
        <title>Giant virus diversity and host interactions through global metagenomics.</title>
        <authorList>
            <person name="Schulz F."/>
            <person name="Roux S."/>
            <person name="Paez-Espino D."/>
            <person name="Jungbluth S."/>
            <person name="Walsh D.A."/>
            <person name="Denef V.J."/>
            <person name="McMahon K.D."/>
            <person name="Konstantinidis K.T."/>
            <person name="Eloe-Fadrosh E.A."/>
            <person name="Kyrpides N.C."/>
            <person name="Woyke T."/>
        </authorList>
    </citation>
    <scope>NUCLEOTIDE SEQUENCE</scope>
    <source>
        <strain evidence="2">GVMAG-S-1035237-23</strain>
    </source>
</reference>
<sequence>MDSYSTAIVATIVFTIILLIIYKLIVNPQMVIVASKAKCPDLWAYNEKEKVCEPQYKTSCSSFDPKSPSLHTATAKCTLAHRCGSTWAGYCP</sequence>
<protein>
    <recommendedName>
        <fullName evidence="3">CPW-WPC domain-containing protein</fullName>
    </recommendedName>
</protein>
<keyword evidence="1" id="KW-0472">Membrane</keyword>
<evidence type="ECO:0000313" key="2">
    <source>
        <dbReference type="EMBL" id="QHS79582.1"/>
    </source>
</evidence>
<evidence type="ECO:0000256" key="1">
    <source>
        <dbReference type="SAM" id="Phobius"/>
    </source>
</evidence>
<dbReference type="EMBL" id="MN740649">
    <property type="protein sequence ID" value="QHS79582.1"/>
    <property type="molecule type" value="Genomic_DNA"/>
</dbReference>